<accession>A0A1F5GCC0</accession>
<evidence type="ECO:0000256" key="1">
    <source>
        <dbReference type="SAM" id="Phobius"/>
    </source>
</evidence>
<evidence type="ECO:0000313" key="3">
    <source>
        <dbReference type="Proteomes" id="UP000177369"/>
    </source>
</evidence>
<organism evidence="2 3">
    <name type="scientific">Candidatus Curtissbacteria bacterium RIFCSPHIGHO2_02_FULL_40_16b</name>
    <dbReference type="NCBI Taxonomy" id="1797714"/>
    <lineage>
        <taxon>Bacteria</taxon>
        <taxon>Candidatus Curtissiibacteriota</taxon>
    </lineage>
</organism>
<dbReference type="Proteomes" id="UP000177369">
    <property type="component" value="Unassembled WGS sequence"/>
</dbReference>
<keyword evidence="1" id="KW-1133">Transmembrane helix</keyword>
<keyword evidence="1" id="KW-0812">Transmembrane</keyword>
<gene>
    <name evidence="2" type="ORF">A3D04_02065</name>
</gene>
<dbReference type="STRING" id="1797714.A3D04_02065"/>
<reference evidence="2 3" key="1">
    <citation type="journal article" date="2016" name="Nat. Commun.">
        <title>Thousands of microbial genomes shed light on interconnected biogeochemical processes in an aquifer system.</title>
        <authorList>
            <person name="Anantharaman K."/>
            <person name="Brown C.T."/>
            <person name="Hug L.A."/>
            <person name="Sharon I."/>
            <person name="Castelle C.J."/>
            <person name="Probst A.J."/>
            <person name="Thomas B.C."/>
            <person name="Singh A."/>
            <person name="Wilkins M.J."/>
            <person name="Karaoz U."/>
            <person name="Brodie E.L."/>
            <person name="Williams K.H."/>
            <person name="Hubbard S.S."/>
            <person name="Banfield J.F."/>
        </authorList>
    </citation>
    <scope>NUCLEOTIDE SEQUENCE [LARGE SCALE GENOMIC DNA]</scope>
</reference>
<feature type="transmembrane region" description="Helical" evidence="1">
    <location>
        <begin position="20"/>
        <end position="44"/>
    </location>
</feature>
<proteinExistence type="predicted"/>
<dbReference type="AlphaFoldDB" id="A0A1F5GCC0"/>
<keyword evidence="1" id="KW-0472">Membrane</keyword>
<name>A0A1F5GCC0_9BACT</name>
<sequence>MKHQQSNHPTIQPSNLPGQALVTLLVFVAIATVIVASAVAVTIINSQTTSKYSIGEEALAVAEAGADNAILRILRDPNSTYGGETFTIGNGSATISVNYALPTVTINSIGTVGSFVRNIEVIGNYSNNKFSITSFKEVD</sequence>
<dbReference type="EMBL" id="MFBD01000002">
    <property type="protein sequence ID" value="OGD89467.1"/>
    <property type="molecule type" value="Genomic_DNA"/>
</dbReference>
<evidence type="ECO:0008006" key="4">
    <source>
        <dbReference type="Google" id="ProtNLM"/>
    </source>
</evidence>
<comment type="caution">
    <text evidence="2">The sequence shown here is derived from an EMBL/GenBank/DDBJ whole genome shotgun (WGS) entry which is preliminary data.</text>
</comment>
<protein>
    <recommendedName>
        <fullName evidence="4">Type 4 fimbrial biogenesis protein PilX N-terminal domain-containing protein</fullName>
    </recommendedName>
</protein>
<evidence type="ECO:0000313" key="2">
    <source>
        <dbReference type="EMBL" id="OGD89467.1"/>
    </source>
</evidence>